<dbReference type="InterPro" id="IPR029058">
    <property type="entry name" value="AB_hydrolase_fold"/>
</dbReference>
<dbReference type="SUPFAM" id="SSF53474">
    <property type="entry name" value="alpha/beta-Hydrolases"/>
    <property type="match status" value="2"/>
</dbReference>
<reference evidence="2" key="1">
    <citation type="journal article" date="2008" name="Nat. Genet.">
        <title>The Pristionchus pacificus genome provides a unique perspective on nematode lifestyle and parasitism.</title>
        <authorList>
            <person name="Dieterich C."/>
            <person name="Clifton S.W."/>
            <person name="Schuster L.N."/>
            <person name="Chinwalla A."/>
            <person name="Delehaunty K."/>
            <person name="Dinkelacker I."/>
            <person name="Fulton L."/>
            <person name="Fulton R."/>
            <person name="Godfrey J."/>
            <person name="Minx P."/>
            <person name="Mitreva M."/>
            <person name="Roeseler W."/>
            <person name="Tian H."/>
            <person name="Witte H."/>
            <person name="Yang S.P."/>
            <person name="Wilson R.K."/>
            <person name="Sommer R.J."/>
        </authorList>
    </citation>
    <scope>NUCLEOTIDE SEQUENCE [LARGE SCALE GENOMIC DNA]</scope>
    <source>
        <strain evidence="2">PS312</strain>
    </source>
</reference>
<dbReference type="Proteomes" id="UP000005239">
    <property type="component" value="Unassembled WGS sequence"/>
</dbReference>
<dbReference type="EnsemblMetazoa" id="PPA23744.1">
    <property type="protein sequence ID" value="PPA23744.1"/>
    <property type="gene ID" value="WBGene00113298"/>
</dbReference>
<dbReference type="PANTHER" id="PTHR45580">
    <property type="entry name" value="PROTEIN CBG05369"/>
    <property type="match status" value="1"/>
</dbReference>
<dbReference type="Gene3D" id="3.40.50.1820">
    <property type="entry name" value="alpha/beta hydrolase"/>
    <property type="match status" value="2"/>
</dbReference>
<gene>
    <name evidence="1" type="primary">WBGene00113298</name>
</gene>
<accession>A0A2A6BFN2</accession>
<accession>A0A8R1YGG7</accession>
<sequence>MLTTNQTRPDNLISRLVINTIYRVFSSPRTQLIDKHYRGILFFSSPLVLFFALGVSVFSPNRYFRMVVRFIVALSLIGSVIGQDDLIVNTSYGSIQGYESTSSDGTKIRIFKSVPFASPPIGDLRWKLPIEPKKWKGIKDGTKYSAACMSNSTTSKSPQPWVDEDCLYINVFIHGKCSKTNKCPVVVYYHGGAMNYDSATYFNDTALIETYASNGVMLVIPAFRLGFTGQFSLGDNQELIPNNLGIYDTLHALKYLKEEADSFGGDPDGITVMGHSFGGVLSILLAVSPVRKHEVSINQFIMMSPGFYMDPPEINENLSMEMVKRAGCSNISKKLILSCMLKKTGPELLAIQRKMEEEDGSVVFGGAVMSPPLFPFKSLPELLKNSPRANIMIGSTAKELDYPPKPDTPHGSNVGALVGAKNLDELDELYYNLTQSGKNNQTHSSDTQGLYLSVYIASRANMEKGNKVFLYSFDQSTHNMHTDDLSYLMGIHGFEKDENEKEIAKFYPQLFLNFTKYGEPSPNWKPMNLKDRYYSIEVNKTSGRQWDKISGEFRDLILEDDSNSIKNETFIPVVFVQMRMIILLTFILCLVATSIAQDDLTVKTSYGSILGYETLSSTGIRVKIFKSVPFASPPIGDLRWKLPVKPKKWEGIKDGTKYSAACMSNSTTTSSPQLVRLSNRIHLLLYVLQWVDEDCLYLNLFIHGECSVRTFIIKQNKCPIVVFFHGGDMNYDSATYFNDTALIETYASNGVMLVIPAFRLGFTGQFSLGDNQELIPSNLGVHDALQALKYLKDEADAFGGNSDAITLMGHSFGGALSVFLGFSPLRKLQVPIHQIALMSVGIDFRPADVVENLSKEMVKRAGCSNISKKLTLSCMLKKSGSELLAIQRRMEEEWFGGALFGGVVMSPPLLPFKSVPDMFKNAPNSNILVGGTIVEMDGPPNPLLPHGAGVGKLIGAKNVAELDELYYNLTQSGKTNQIHSPDSQNIYVGVYVTARAVMEKGNKAFVYSFDQRTHNIHTDDLSYLMGIHGFEKDENEKEIAKFYPQLFINFTKYGVPSPNWKPMNVKDRYYSIEVNLTSGRHEILKPHFIQVYEFRMPEMRDYYEKETIDFWVRKAPKIDKMITVTRAAGAKMRWDKVTRGFRDLILEEDSTPAKNETLIPVALVHMSYFPSFLLICSVFLLGVLLGRFLLGDSTSQDERMWILGPDGRGIRIDPAKPPAYAEQMF</sequence>
<dbReference type="InterPro" id="IPR002018">
    <property type="entry name" value="CarbesteraseB"/>
</dbReference>
<evidence type="ECO:0000313" key="1">
    <source>
        <dbReference type="EnsemblMetazoa" id="PPA23744.1"/>
    </source>
</evidence>
<name>A0A2A6BFN2_PRIPA</name>
<dbReference type="AlphaFoldDB" id="A0A2A6BFN2"/>
<dbReference type="Pfam" id="PF00135">
    <property type="entry name" value="COesterase"/>
    <property type="match status" value="3"/>
</dbReference>
<reference evidence="1" key="2">
    <citation type="submission" date="2022-06" db="UniProtKB">
        <authorList>
            <consortium name="EnsemblMetazoa"/>
        </authorList>
    </citation>
    <scope>IDENTIFICATION</scope>
    <source>
        <strain evidence="1">PS312</strain>
    </source>
</reference>
<dbReference type="PANTHER" id="PTHR45580:SF6">
    <property type="entry name" value="CARBOXYLESTERASE TYPE B DOMAIN-CONTAINING PROTEIN"/>
    <property type="match status" value="1"/>
</dbReference>
<proteinExistence type="predicted"/>
<protein>
    <submittedName>
        <fullName evidence="1">Hydrolase</fullName>
    </submittedName>
</protein>
<evidence type="ECO:0000313" key="2">
    <source>
        <dbReference type="Proteomes" id="UP000005239"/>
    </source>
</evidence>
<dbReference type="OrthoDB" id="6846267at2759"/>
<organism evidence="1 2">
    <name type="scientific">Pristionchus pacificus</name>
    <name type="common">Parasitic nematode worm</name>
    <dbReference type="NCBI Taxonomy" id="54126"/>
    <lineage>
        <taxon>Eukaryota</taxon>
        <taxon>Metazoa</taxon>
        <taxon>Ecdysozoa</taxon>
        <taxon>Nematoda</taxon>
        <taxon>Chromadorea</taxon>
        <taxon>Rhabditida</taxon>
        <taxon>Rhabditina</taxon>
        <taxon>Diplogasteromorpha</taxon>
        <taxon>Diplogasteroidea</taxon>
        <taxon>Neodiplogasteridae</taxon>
        <taxon>Pristionchus</taxon>
    </lineage>
</organism>
<keyword evidence="2" id="KW-1185">Reference proteome</keyword>